<evidence type="ECO:0000256" key="1">
    <source>
        <dbReference type="ARBA" id="ARBA00023157"/>
    </source>
</evidence>
<dbReference type="SMART" id="SM00020">
    <property type="entry name" value="Tryp_SPc"/>
    <property type="match status" value="1"/>
</dbReference>
<evidence type="ECO:0000313" key="5">
    <source>
        <dbReference type="Proteomes" id="UP001642540"/>
    </source>
</evidence>
<dbReference type="InterPro" id="IPR043504">
    <property type="entry name" value="Peptidase_S1_PA_chymotrypsin"/>
</dbReference>
<dbReference type="InterPro" id="IPR009003">
    <property type="entry name" value="Peptidase_S1_PA"/>
</dbReference>
<dbReference type="PROSITE" id="PS00134">
    <property type="entry name" value="TRYPSIN_HIS"/>
    <property type="match status" value="1"/>
</dbReference>
<dbReference type="EMBL" id="CAXLJM020000046">
    <property type="protein sequence ID" value="CAL8111236.1"/>
    <property type="molecule type" value="Genomic_DNA"/>
</dbReference>
<accession>A0ABP1QZJ5</accession>
<dbReference type="PRINTS" id="PR00722">
    <property type="entry name" value="CHYMOTRYPSIN"/>
</dbReference>
<comment type="caution">
    <text evidence="4">The sequence shown here is derived from an EMBL/GenBank/DDBJ whole genome shotgun (WGS) entry which is preliminary data.</text>
</comment>
<dbReference type="PROSITE" id="PS50240">
    <property type="entry name" value="TRYPSIN_DOM"/>
    <property type="match status" value="1"/>
</dbReference>
<evidence type="ECO:0000313" key="4">
    <source>
        <dbReference type="EMBL" id="CAL8111236.1"/>
    </source>
</evidence>
<dbReference type="CDD" id="cd00190">
    <property type="entry name" value="Tryp_SPc"/>
    <property type="match status" value="1"/>
</dbReference>
<name>A0ABP1QZJ5_9HEXA</name>
<feature type="domain" description="Peptidase S1" evidence="3">
    <location>
        <begin position="79"/>
        <end position="337"/>
    </location>
</feature>
<dbReference type="InterPro" id="IPR018114">
    <property type="entry name" value="TRYPSIN_HIS"/>
</dbReference>
<organism evidence="4 5">
    <name type="scientific">Orchesella dallaii</name>
    <dbReference type="NCBI Taxonomy" id="48710"/>
    <lineage>
        <taxon>Eukaryota</taxon>
        <taxon>Metazoa</taxon>
        <taxon>Ecdysozoa</taxon>
        <taxon>Arthropoda</taxon>
        <taxon>Hexapoda</taxon>
        <taxon>Collembola</taxon>
        <taxon>Entomobryomorpha</taxon>
        <taxon>Entomobryoidea</taxon>
        <taxon>Orchesellidae</taxon>
        <taxon>Orchesellinae</taxon>
        <taxon>Orchesella</taxon>
    </lineage>
</organism>
<dbReference type="Pfam" id="PF00089">
    <property type="entry name" value="Trypsin"/>
    <property type="match status" value="1"/>
</dbReference>
<keyword evidence="2" id="KW-0378">Hydrolase</keyword>
<protein>
    <recommendedName>
        <fullName evidence="3">Peptidase S1 domain-containing protein</fullName>
    </recommendedName>
</protein>
<keyword evidence="1" id="KW-1015">Disulfide bond</keyword>
<dbReference type="PANTHER" id="PTHR24252:SF7">
    <property type="entry name" value="HYALIN"/>
    <property type="match status" value="1"/>
</dbReference>
<dbReference type="PANTHER" id="PTHR24252">
    <property type="entry name" value="ACROSIN-RELATED"/>
    <property type="match status" value="1"/>
</dbReference>
<dbReference type="SUPFAM" id="SSF50494">
    <property type="entry name" value="Trypsin-like serine proteases"/>
    <property type="match status" value="1"/>
</dbReference>
<dbReference type="InterPro" id="IPR001254">
    <property type="entry name" value="Trypsin_dom"/>
</dbReference>
<keyword evidence="5" id="KW-1185">Reference proteome</keyword>
<dbReference type="PROSITE" id="PS00135">
    <property type="entry name" value="TRYPSIN_SER"/>
    <property type="match status" value="1"/>
</dbReference>
<dbReference type="InterPro" id="IPR033116">
    <property type="entry name" value="TRYPSIN_SER"/>
</dbReference>
<sequence>MFISSSSVADVECGKAIYHPYVISGNGRPAFLSHPTPLSLQLLRHHDDRYWTAVSQQYYSSSDTNSVAISESNTRKARIINGENAVFGEAPWVVSIKFRTSNNHFCGGTIINMRYVLSASHCFGGVLRGLFSVNMIKATVGEYNESAEEWPVEAVDVGIESIIFHHDFKLRDYVNDIALLRLERDLEWGLLVFGQPICLSDSNEIVDDDEKETERMKATVYGWGQAVDFHDGINYYPEVLQKVSVPILSNTECAKWFRRQNSKWSPGDGHLCAGYKRGMKDSCQGDSGSPLVLYRIGRRQPAVVGIVIAGSGCGKPGYPGIYTNVPAYIDWIKSKISD</sequence>
<dbReference type="InterPro" id="IPR001314">
    <property type="entry name" value="Peptidase_S1A"/>
</dbReference>
<evidence type="ECO:0000256" key="2">
    <source>
        <dbReference type="RuleBase" id="RU363034"/>
    </source>
</evidence>
<dbReference type="Gene3D" id="2.40.10.10">
    <property type="entry name" value="Trypsin-like serine proteases"/>
    <property type="match status" value="1"/>
</dbReference>
<proteinExistence type="predicted"/>
<reference evidence="4 5" key="1">
    <citation type="submission" date="2024-08" db="EMBL/GenBank/DDBJ databases">
        <authorList>
            <person name="Cucini C."/>
            <person name="Frati F."/>
        </authorList>
    </citation>
    <scope>NUCLEOTIDE SEQUENCE [LARGE SCALE GENOMIC DNA]</scope>
</reference>
<dbReference type="Proteomes" id="UP001642540">
    <property type="component" value="Unassembled WGS sequence"/>
</dbReference>
<keyword evidence="2" id="KW-0645">Protease</keyword>
<gene>
    <name evidence="4" type="ORF">ODALV1_LOCUS14852</name>
</gene>
<evidence type="ECO:0000259" key="3">
    <source>
        <dbReference type="PROSITE" id="PS50240"/>
    </source>
</evidence>
<keyword evidence="2" id="KW-0720">Serine protease</keyword>